<evidence type="ECO:0000313" key="8">
    <source>
        <dbReference type="EMBL" id="AKM06303.1"/>
    </source>
</evidence>
<dbReference type="GO" id="GO:0044718">
    <property type="term" value="P:siderophore transmembrane transport"/>
    <property type="evidence" value="ECO:0007669"/>
    <property type="project" value="TreeGrafter"/>
</dbReference>
<name>A0A0G3X7D6_9SPHN</name>
<keyword evidence="6" id="KW-0998">Cell outer membrane</keyword>
<dbReference type="Gene3D" id="2.60.40.1120">
    <property type="entry name" value="Carboxypeptidase-like, regulatory domain"/>
    <property type="match status" value="1"/>
</dbReference>
<dbReference type="KEGG" id="amx:AM2010_214"/>
<dbReference type="SUPFAM" id="SSF49452">
    <property type="entry name" value="Starch-binding domain-like"/>
    <property type="match status" value="1"/>
</dbReference>
<keyword evidence="8" id="KW-0675">Receptor</keyword>
<keyword evidence="3" id="KW-1134">Transmembrane beta strand</keyword>
<keyword evidence="5" id="KW-0472">Membrane</keyword>
<dbReference type="PROSITE" id="PS01156">
    <property type="entry name" value="TONB_DEPENDENT_REC_2"/>
    <property type="match status" value="1"/>
</dbReference>
<dbReference type="InterPro" id="IPR036942">
    <property type="entry name" value="Beta-barrel_TonB_sf"/>
</dbReference>
<dbReference type="PANTHER" id="PTHR30069:SF46">
    <property type="entry name" value="OAR PROTEIN"/>
    <property type="match status" value="1"/>
</dbReference>
<dbReference type="RefSeq" id="WP_236699478.1">
    <property type="nucleotide sequence ID" value="NZ_CP011805.1"/>
</dbReference>
<dbReference type="Pfam" id="PF25183">
    <property type="entry name" value="OMP_b-brl_4"/>
    <property type="match status" value="2"/>
</dbReference>
<dbReference type="InterPro" id="IPR039426">
    <property type="entry name" value="TonB-dep_rcpt-like"/>
</dbReference>
<dbReference type="AlphaFoldDB" id="A0A0G3X7D6"/>
<dbReference type="InterPro" id="IPR013784">
    <property type="entry name" value="Carb-bd-like_fold"/>
</dbReference>
<dbReference type="Proteomes" id="UP000037643">
    <property type="component" value="Chromosome"/>
</dbReference>
<keyword evidence="9" id="KW-1185">Reference proteome</keyword>
<dbReference type="GO" id="GO:0009279">
    <property type="term" value="C:cell outer membrane"/>
    <property type="evidence" value="ECO:0007669"/>
    <property type="project" value="UniProtKB-SubCell"/>
</dbReference>
<protein>
    <submittedName>
        <fullName evidence="8">TonB-dependent receptor</fullName>
    </submittedName>
</protein>
<feature type="domain" description="TonB-dependent transporter Oar-like beta-barrel" evidence="7">
    <location>
        <begin position="368"/>
        <end position="908"/>
    </location>
</feature>
<keyword evidence="4" id="KW-0812">Transmembrane</keyword>
<dbReference type="Gene3D" id="2.40.170.20">
    <property type="entry name" value="TonB-dependent receptor, beta-barrel domain"/>
    <property type="match status" value="1"/>
</dbReference>
<dbReference type="GO" id="GO:0030246">
    <property type="term" value="F:carbohydrate binding"/>
    <property type="evidence" value="ECO:0007669"/>
    <property type="project" value="InterPro"/>
</dbReference>
<proteinExistence type="predicted"/>
<comment type="subcellular location">
    <subcellularLocation>
        <location evidence="1">Cell outer membrane</location>
        <topology evidence="1">Multi-pass membrane protein</topology>
    </subcellularLocation>
</comment>
<evidence type="ECO:0000256" key="3">
    <source>
        <dbReference type="ARBA" id="ARBA00022452"/>
    </source>
</evidence>
<evidence type="ECO:0000259" key="7">
    <source>
        <dbReference type="Pfam" id="PF25183"/>
    </source>
</evidence>
<sequence length="1025" mass="111762">MTMIQSRNPINESRANDSHLARRLAAALAVGVAGGAMSIALVAPAHAQESGASLRGQITGAEGISQVVAIEVNTGVRRTVAANAAGDYNFASLRPGTYRLEVTTANGVRTTETFTLRVAQNAVLDFDLGPQDSAATTGAEAPAGGGEIVVVADRIRTMEGGEVGANISLRQIETLPQNNRNFLAFADLAPGVQFISGANGQSRLQGGAQDSRTVNIFIDGVGQKDYVLKNGVTGQDSSQGNPFPQMAIGEYRVISSNYKAEFDQVSSVAITAVTRSGTNEFHGQGFIDYTDQSLRAATPLELYGNNPGKVETKDFQFGGALGGPIIKDMMHFFVTYEGKRQERPVEITPGLGLPVSYFPAEYQGEFGPTNSTFNEDLYFGKIDFVPSNSDLFEISAKYRDESGEFLGNGINARSTISSQDVEELRVTGRWEHTADNWINDLKVTYEDVKWAPTPVEFSNASLFAYVGPSPTNPQPGEVVRDNLLRIGGGGNYQDKGQKGWAIQNDFTWIGFEGHTIKAGVKSKWVELNTLQLNNFNPVYTYNVAHNPGGGTFNDTIPYRVQFGAQTGTGSPIVNSKNWQFGIYIQDDWEVTDRLTLNLGVRWDYEETPSFLDFVHPQDAVDAVSPENYPNLAGANYDINDYISTGSEREAFMGAIQPRIGFTYELDEDGRYAVFGGFGRSYDRNQFDFLQQEISVGSYSTRTFNFITGDPNNTCDPGPTCVAWDPIYLTEAGREQLLAGAGAGGGRELRFIDNDLKMPYSDQFSLGLRGRLTSNFDAEIGFSHIESKDGFAYLLGNRRPDGSFFEPAPAVPNSPWGFAPSGYGSIIIGTNGLETSADSAYLKLNKSYTVASPWSLSATYTYTEAEENRSFGETFALDFPALEDYPVTRSSGVRKHRLVMTGSVDLPIGMVLSGKFQIASPPYLKRFISTGGENPSRDVISNEADSNGDRWGFRQMDLAVTKYLSLPFITDDTRVWVRADVINLFNDRNYVDYNNDPSSPDYLSISGLGVGGNPPRTVKVSAGFEF</sequence>
<dbReference type="GO" id="GO:0015344">
    <property type="term" value="F:siderophore uptake transmembrane transporter activity"/>
    <property type="evidence" value="ECO:0007669"/>
    <property type="project" value="TreeGrafter"/>
</dbReference>
<reference evidence="8 9" key="1">
    <citation type="submission" date="2015-06" db="EMBL/GenBank/DDBJ databases">
        <authorList>
            <person name="Kim K.M."/>
        </authorList>
    </citation>
    <scope>NUCLEOTIDE SEQUENCE [LARGE SCALE GENOMIC DNA]</scope>
    <source>
        <strain evidence="8 9">KCTC 22370</strain>
    </source>
</reference>
<evidence type="ECO:0000256" key="1">
    <source>
        <dbReference type="ARBA" id="ARBA00004571"/>
    </source>
</evidence>
<dbReference type="PATRIC" id="fig|543877.4.peg.215"/>
<dbReference type="EMBL" id="CP011805">
    <property type="protein sequence ID" value="AKM06303.1"/>
    <property type="molecule type" value="Genomic_DNA"/>
</dbReference>
<evidence type="ECO:0000256" key="4">
    <source>
        <dbReference type="ARBA" id="ARBA00022692"/>
    </source>
</evidence>
<gene>
    <name evidence="8" type="ORF">AM2010_214</name>
</gene>
<dbReference type="Pfam" id="PF13620">
    <property type="entry name" value="CarboxypepD_reg"/>
    <property type="match status" value="1"/>
</dbReference>
<dbReference type="InterPro" id="IPR010917">
    <property type="entry name" value="TonB_rcpt_CS"/>
</dbReference>
<dbReference type="PANTHER" id="PTHR30069">
    <property type="entry name" value="TONB-DEPENDENT OUTER MEMBRANE RECEPTOR"/>
    <property type="match status" value="1"/>
</dbReference>
<organism evidence="8 9">
    <name type="scientific">Pelagerythrobacter marensis</name>
    <dbReference type="NCBI Taxonomy" id="543877"/>
    <lineage>
        <taxon>Bacteria</taxon>
        <taxon>Pseudomonadati</taxon>
        <taxon>Pseudomonadota</taxon>
        <taxon>Alphaproteobacteria</taxon>
        <taxon>Sphingomonadales</taxon>
        <taxon>Erythrobacteraceae</taxon>
        <taxon>Pelagerythrobacter</taxon>
    </lineage>
</organism>
<accession>A0A0G3X7D6</accession>
<dbReference type="SUPFAM" id="SSF56935">
    <property type="entry name" value="Porins"/>
    <property type="match status" value="1"/>
</dbReference>
<evidence type="ECO:0000313" key="9">
    <source>
        <dbReference type="Proteomes" id="UP000037643"/>
    </source>
</evidence>
<feature type="domain" description="TonB-dependent transporter Oar-like beta-barrel" evidence="7">
    <location>
        <begin position="273"/>
        <end position="344"/>
    </location>
</feature>
<evidence type="ECO:0000256" key="2">
    <source>
        <dbReference type="ARBA" id="ARBA00022448"/>
    </source>
</evidence>
<dbReference type="InterPro" id="IPR057601">
    <property type="entry name" value="Oar-like_b-barrel"/>
</dbReference>
<evidence type="ECO:0000256" key="5">
    <source>
        <dbReference type="ARBA" id="ARBA00023136"/>
    </source>
</evidence>
<keyword evidence="2" id="KW-0813">Transport</keyword>
<evidence type="ECO:0000256" key="6">
    <source>
        <dbReference type="ARBA" id="ARBA00023237"/>
    </source>
</evidence>
<dbReference type="STRING" id="543877.AM2010_214"/>